<dbReference type="SUPFAM" id="SSF51735">
    <property type="entry name" value="NAD(P)-binding Rossmann-fold domains"/>
    <property type="match status" value="1"/>
</dbReference>
<keyword evidence="3" id="KW-0560">Oxidoreductase</keyword>
<dbReference type="InterPro" id="IPR051609">
    <property type="entry name" value="NmrA/Isoflavone_reductase-like"/>
</dbReference>
<protein>
    <submittedName>
        <fullName evidence="5">NAD(P)-binding protein</fullName>
    </submittedName>
</protein>
<dbReference type="InterPro" id="IPR045312">
    <property type="entry name" value="PCBER-like"/>
</dbReference>
<proteinExistence type="inferred from homology"/>
<evidence type="ECO:0000256" key="2">
    <source>
        <dbReference type="ARBA" id="ARBA00022857"/>
    </source>
</evidence>
<dbReference type="PANTHER" id="PTHR47706:SF9">
    <property type="entry name" value="NMRA-LIKE DOMAIN-CONTAINING PROTEIN-RELATED"/>
    <property type="match status" value="1"/>
</dbReference>
<dbReference type="Pfam" id="PF13460">
    <property type="entry name" value="NAD_binding_10"/>
    <property type="match status" value="1"/>
</dbReference>
<evidence type="ECO:0000313" key="5">
    <source>
        <dbReference type="EMBL" id="KAK8068283.1"/>
    </source>
</evidence>
<accession>A0ABR1VED0</accession>
<dbReference type="PANTHER" id="PTHR47706">
    <property type="entry name" value="NMRA-LIKE FAMILY PROTEIN"/>
    <property type="match status" value="1"/>
</dbReference>
<gene>
    <name evidence="5" type="ORF">PG996_007395</name>
</gene>
<dbReference type="EMBL" id="JAQQWM010000004">
    <property type="protein sequence ID" value="KAK8068283.1"/>
    <property type="molecule type" value="Genomic_DNA"/>
</dbReference>
<dbReference type="InterPro" id="IPR016040">
    <property type="entry name" value="NAD(P)-bd_dom"/>
</dbReference>
<comment type="similarity">
    <text evidence="1">Belongs to the NmrA-type oxidoreductase family. Isoflavone reductase subfamily.</text>
</comment>
<dbReference type="Gene3D" id="3.40.50.720">
    <property type="entry name" value="NAD(P)-binding Rossmann-like Domain"/>
    <property type="match status" value="1"/>
</dbReference>
<dbReference type="Proteomes" id="UP001446871">
    <property type="component" value="Unassembled WGS sequence"/>
</dbReference>
<reference evidence="5 6" key="1">
    <citation type="submission" date="2023-01" db="EMBL/GenBank/DDBJ databases">
        <title>Analysis of 21 Apiospora genomes using comparative genomics revels a genus with tremendous synthesis potential of carbohydrate active enzymes and secondary metabolites.</title>
        <authorList>
            <person name="Sorensen T."/>
        </authorList>
    </citation>
    <scope>NUCLEOTIDE SEQUENCE [LARGE SCALE GENOMIC DNA]</scope>
    <source>
        <strain evidence="5 6">CBS 83171</strain>
    </source>
</reference>
<comment type="caution">
    <text evidence="5">The sequence shown here is derived from an EMBL/GenBank/DDBJ whole genome shotgun (WGS) entry which is preliminary data.</text>
</comment>
<feature type="domain" description="NAD(P)-binding" evidence="4">
    <location>
        <begin position="11"/>
        <end position="162"/>
    </location>
</feature>
<keyword evidence="2" id="KW-0521">NADP</keyword>
<keyword evidence="6" id="KW-1185">Reference proteome</keyword>
<dbReference type="CDD" id="cd05259">
    <property type="entry name" value="PCBER_SDR_a"/>
    <property type="match status" value="1"/>
</dbReference>
<evidence type="ECO:0000256" key="1">
    <source>
        <dbReference type="ARBA" id="ARBA00005725"/>
    </source>
</evidence>
<organism evidence="5 6">
    <name type="scientific">Apiospora saccharicola</name>
    <dbReference type="NCBI Taxonomy" id="335842"/>
    <lineage>
        <taxon>Eukaryota</taxon>
        <taxon>Fungi</taxon>
        <taxon>Dikarya</taxon>
        <taxon>Ascomycota</taxon>
        <taxon>Pezizomycotina</taxon>
        <taxon>Sordariomycetes</taxon>
        <taxon>Xylariomycetidae</taxon>
        <taxon>Amphisphaeriales</taxon>
        <taxon>Apiosporaceae</taxon>
        <taxon>Apiospora</taxon>
    </lineage>
</organism>
<evidence type="ECO:0000313" key="6">
    <source>
        <dbReference type="Proteomes" id="UP001446871"/>
    </source>
</evidence>
<dbReference type="InterPro" id="IPR036291">
    <property type="entry name" value="NAD(P)-bd_dom_sf"/>
</dbReference>
<evidence type="ECO:0000256" key="3">
    <source>
        <dbReference type="ARBA" id="ARBA00023002"/>
    </source>
</evidence>
<sequence>MSPISKVAVFGASGNFGTPITAALIKAGFDVTIFTRPAASSSTPTTARSTFPASAGSVVEVADYGDVACLTAALAGHEAVVSVLGPGAIAHEVLLVDAAEAAGVQRFIVNDFGWGQNPRSFPEMLEVGARRHVAWDRAKEKAAANSAFTWTGITIGNPIDWPLRAPTTNLGSHIQALRKFSKMGFSVAEHTAVIYDSGAEHFTGTTLEGIGQSVVGVLNHPEETANRFVKARSIKTCQSELLEAFQSETSGRHDWTVTHEKVADLLEGGMQKHKAGDRGWILDLLVTQLYEEGSARCVVAASREDSDAELLGIREETAREVAAKALGQTAM</sequence>
<name>A0ABR1VED0_9PEZI</name>
<evidence type="ECO:0000259" key="4">
    <source>
        <dbReference type="Pfam" id="PF13460"/>
    </source>
</evidence>